<proteinExistence type="predicted"/>
<dbReference type="Proteomes" id="UP001152087">
    <property type="component" value="Unassembled WGS sequence"/>
</dbReference>
<evidence type="ECO:0000256" key="1">
    <source>
        <dbReference type="SAM" id="MobiDB-lite"/>
    </source>
</evidence>
<feature type="region of interest" description="Disordered" evidence="1">
    <location>
        <begin position="1"/>
        <end position="33"/>
    </location>
</feature>
<dbReference type="EMBL" id="JAOQAV010000031">
    <property type="protein sequence ID" value="KAJ4183100.1"/>
    <property type="molecule type" value="Genomic_DNA"/>
</dbReference>
<name>A0A9W8R2I2_9HYPO</name>
<keyword evidence="3" id="KW-1185">Reference proteome</keyword>
<comment type="caution">
    <text evidence="2">The sequence shown here is derived from an EMBL/GenBank/DDBJ whole genome shotgun (WGS) entry which is preliminary data.</text>
</comment>
<gene>
    <name evidence="2" type="ORF">NW755_009949</name>
</gene>
<organism evidence="2 3">
    <name type="scientific">Fusarium falciforme</name>
    <dbReference type="NCBI Taxonomy" id="195108"/>
    <lineage>
        <taxon>Eukaryota</taxon>
        <taxon>Fungi</taxon>
        <taxon>Dikarya</taxon>
        <taxon>Ascomycota</taxon>
        <taxon>Pezizomycotina</taxon>
        <taxon>Sordariomycetes</taxon>
        <taxon>Hypocreomycetidae</taxon>
        <taxon>Hypocreales</taxon>
        <taxon>Nectriaceae</taxon>
        <taxon>Fusarium</taxon>
        <taxon>Fusarium solani species complex</taxon>
    </lineage>
</organism>
<accession>A0A9W8R2I2</accession>
<reference evidence="2" key="1">
    <citation type="submission" date="2022-09" db="EMBL/GenBank/DDBJ databases">
        <title>Fusarium specimens isolated from Avocado Roots.</title>
        <authorList>
            <person name="Stajich J."/>
            <person name="Roper C."/>
            <person name="Heimlech-Rivalta G."/>
        </authorList>
    </citation>
    <scope>NUCLEOTIDE SEQUENCE</scope>
    <source>
        <strain evidence="2">A02</strain>
    </source>
</reference>
<evidence type="ECO:0000313" key="2">
    <source>
        <dbReference type="EMBL" id="KAJ4183100.1"/>
    </source>
</evidence>
<feature type="compositionally biased region" description="Polar residues" evidence="1">
    <location>
        <begin position="1"/>
        <end position="14"/>
    </location>
</feature>
<evidence type="ECO:0000313" key="3">
    <source>
        <dbReference type="Proteomes" id="UP001152087"/>
    </source>
</evidence>
<feature type="compositionally biased region" description="Low complexity" evidence="1">
    <location>
        <begin position="17"/>
        <end position="33"/>
    </location>
</feature>
<protein>
    <submittedName>
        <fullName evidence="2">Uncharacterized protein</fullName>
    </submittedName>
</protein>
<dbReference type="AlphaFoldDB" id="A0A9W8R2I2"/>
<sequence length="76" mass="8170">MCQPTPITINTTFPAVSAPSTPENSAPSSPTSAPTTLAFPIREMANPRCQCACSCINIVRNRSCIFCDFCLEHHVA</sequence>